<protein>
    <submittedName>
        <fullName evidence="1">Uncharacterized protein</fullName>
    </submittedName>
</protein>
<accession>A0ACC2W2Q7</accession>
<proteinExistence type="predicted"/>
<reference evidence="1" key="1">
    <citation type="submission" date="2023-04" db="EMBL/GenBank/DDBJ databases">
        <title>Draft Genome sequencing of Naganishia species isolated from polar environments using Oxford Nanopore Technology.</title>
        <authorList>
            <person name="Leo P."/>
            <person name="Venkateswaran K."/>
        </authorList>
    </citation>
    <scope>NUCLEOTIDE SEQUENCE</scope>
    <source>
        <strain evidence="1">MNA-CCFEE 5261</strain>
    </source>
</reference>
<name>A0ACC2W2Q7_9TREE</name>
<gene>
    <name evidence="1" type="ORF">QFC19_003572</name>
</gene>
<organism evidence="1 2">
    <name type="scientific">Naganishia cerealis</name>
    <dbReference type="NCBI Taxonomy" id="610337"/>
    <lineage>
        <taxon>Eukaryota</taxon>
        <taxon>Fungi</taxon>
        <taxon>Dikarya</taxon>
        <taxon>Basidiomycota</taxon>
        <taxon>Agaricomycotina</taxon>
        <taxon>Tremellomycetes</taxon>
        <taxon>Filobasidiales</taxon>
        <taxon>Filobasidiaceae</taxon>
        <taxon>Naganishia</taxon>
    </lineage>
</organism>
<comment type="caution">
    <text evidence="1">The sequence shown here is derived from an EMBL/GenBank/DDBJ whole genome shotgun (WGS) entry which is preliminary data.</text>
</comment>
<keyword evidence="2" id="KW-1185">Reference proteome</keyword>
<dbReference type="EMBL" id="JASBWR010000034">
    <property type="protein sequence ID" value="KAJ9105590.1"/>
    <property type="molecule type" value="Genomic_DNA"/>
</dbReference>
<dbReference type="Proteomes" id="UP001241377">
    <property type="component" value="Unassembled WGS sequence"/>
</dbReference>
<evidence type="ECO:0000313" key="1">
    <source>
        <dbReference type="EMBL" id="KAJ9105590.1"/>
    </source>
</evidence>
<evidence type="ECO:0000313" key="2">
    <source>
        <dbReference type="Proteomes" id="UP001241377"/>
    </source>
</evidence>
<sequence>MLEHEPGSKRRVDTITRTVHSLHGVGISKHTNSGTHKRFTFDIIIVGIDRPTALTPHKACTFKQGFKAAEAETEVSQRFTSDERGSGSIRAVQPLSPPPPIQTGFGVDFKFGRSEGDSSAQEEGGKSPRGGEDRGLVLPLLATPFPDHAFPRDSATLGMEQLAGQPSSSPSPPEAAIGVDTLVRVNRDEADDGRYGKSEAPSRHTYTSTPFSFPQSKSFGPTTDVVVVAAATIRGAPETLVIPSPSFADTTMAVPVPQVTVVPSTPLGDETFGFEFPPLPVTTWSRGVPAAVVGVGKDGDEQVDEDPVVERQSRGSPDGDHDPDEDGEEDEKSRFTAFVFGGAARRKSVVSPPSPPPPPVVSAITGPPLENRRKRHSHTRSTSISTRAAFIPAVPIGSDTALLTSDPMGYPSASSTSSLSRSPSPSDSLIDARRGEQQDTIDERRRTLFALEGRDAGRGPSAAGGMMIGEGGGDTPRWMAGLQAFAGSGAREGNRTSQRASRRRSRVSVSEKVEIALPPMDEEDLAEGSVVRDEMKCVIGPTSTSNPADGGFPHSPLQAPVSPSGFTARHADARGDPTPVNVQIPATRHMPPPFGFHFPDIISTATGPSAPATTALNGLGIGGLLASTSMASQATNLGTLVEEDESEVAAVEPVVDHAGDAEKENESMLADLVMTPERASQPATGAGISPDVSSATSFKIRPLRLLSMSSNSTSFSSTPIDPDAQSVSSRRSLSIEALRSPSSGRAIEAGNYVPPLALSESSKRFSSKRNSAGMGSKLFSSYTNDFANKRFSVTSNATCGSRVLNEVEDITPHTDKDDSLPSFALRRRSVTVSGQSAAVSGEVDELKQLVAHLEMEKHTMQEDIEGWQSRCQGLEMQLKHEKEQGVFLRERVRKRK</sequence>